<evidence type="ECO:0000313" key="2">
    <source>
        <dbReference type="EMBL" id="MCJ0741412.1"/>
    </source>
</evidence>
<keyword evidence="1" id="KW-0812">Transmembrane</keyword>
<evidence type="ECO:0000313" key="3">
    <source>
        <dbReference type="Proteomes" id="UP001165460"/>
    </source>
</evidence>
<sequence>MLAEARQTGFSISQAFEKSEKKEVTKSTYEERVKTDRLVMLIMLILTICSAVISSI</sequence>
<name>A0ABS9ZT63_9SPHI</name>
<comment type="caution">
    <text evidence="2">The sequence shown here is derived from an EMBL/GenBank/DDBJ whole genome shotgun (WGS) entry which is preliminary data.</text>
</comment>
<dbReference type="Proteomes" id="UP001165460">
    <property type="component" value="Unassembled WGS sequence"/>
</dbReference>
<accession>A0ABS9ZT63</accession>
<feature type="transmembrane region" description="Helical" evidence="1">
    <location>
        <begin position="38"/>
        <end position="55"/>
    </location>
</feature>
<keyword evidence="1" id="KW-0472">Membrane</keyword>
<proteinExistence type="predicted"/>
<gene>
    <name evidence="2" type="ORF">MMF97_01735</name>
</gene>
<dbReference type="RefSeq" id="WP_243358051.1">
    <property type="nucleotide sequence ID" value="NZ_JALGBH010000001.1"/>
</dbReference>
<reference evidence="2" key="1">
    <citation type="submission" date="2022-03" db="EMBL/GenBank/DDBJ databases">
        <authorList>
            <person name="Woo C.Y."/>
        </authorList>
    </citation>
    <scope>NUCLEOTIDE SEQUENCE</scope>
    <source>
        <strain evidence="2">CYS-01</strain>
    </source>
</reference>
<organism evidence="2 3">
    <name type="scientific">Pedobacter montanisoli</name>
    <dbReference type="NCBI Taxonomy" id="2923277"/>
    <lineage>
        <taxon>Bacteria</taxon>
        <taxon>Pseudomonadati</taxon>
        <taxon>Bacteroidota</taxon>
        <taxon>Sphingobacteriia</taxon>
        <taxon>Sphingobacteriales</taxon>
        <taxon>Sphingobacteriaceae</taxon>
        <taxon>Pedobacter</taxon>
    </lineage>
</organism>
<evidence type="ECO:0000256" key="1">
    <source>
        <dbReference type="SAM" id="Phobius"/>
    </source>
</evidence>
<keyword evidence="3" id="KW-1185">Reference proteome</keyword>
<keyword evidence="1" id="KW-1133">Transmembrane helix</keyword>
<protein>
    <submittedName>
        <fullName evidence="2">Uncharacterized protein</fullName>
    </submittedName>
</protein>
<dbReference type="EMBL" id="JALGBH010000001">
    <property type="protein sequence ID" value="MCJ0741412.1"/>
    <property type="molecule type" value="Genomic_DNA"/>
</dbReference>